<dbReference type="Proteomes" id="UP001201812">
    <property type="component" value="Unassembled WGS sequence"/>
</dbReference>
<dbReference type="InterPro" id="IPR058726">
    <property type="entry name" value="Roller3_N"/>
</dbReference>
<protein>
    <submittedName>
        <fullName evidence="4">Protein roller-3</fullName>
    </submittedName>
</protein>
<feature type="compositionally biased region" description="Low complexity" evidence="1">
    <location>
        <begin position="307"/>
        <end position="319"/>
    </location>
</feature>
<feature type="domain" description="Rol-3 five-bladed beta-propeller" evidence="2">
    <location>
        <begin position="818"/>
        <end position="1025"/>
    </location>
</feature>
<proteinExistence type="predicted"/>
<accession>A0AAD4NBP2</accession>
<evidence type="ECO:0000259" key="3">
    <source>
        <dbReference type="Pfam" id="PF26432"/>
    </source>
</evidence>
<dbReference type="AlphaFoldDB" id="A0AAD4NBP2"/>
<organism evidence="4 5">
    <name type="scientific">Ditylenchus destructor</name>
    <dbReference type="NCBI Taxonomy" id="166010"/>
    <lineage>
        <taxon>Eukaryota</taxon>
        <taxon>Metazoa</taxon>
        <taxon>Ecdysozoa</taxon>
        <taxon>Nematoda</taxon>
        <taxon>Chromadorea</taxon>
        <taxon>Rhabditida</taxon>
        <taxon>Tylenchina</taxon>
        <taxon>Tylenchomorpha</taxon>
        <taxon>Sphaerularioidea</taxon>
        <taxon>Anguinidae</taxon>
        <taxon>Anguininae</taxon>
        <taxon>Ditylenchus</taxon>
    </lineage>
</organism>
<dbReference type="SUPFAM" id="SSF49265">
    <property type="entry name" value="Fibronectin type III"/>
    <property type="match status" value="1"/>
</dbReference>
<evidence type="ECO:0000256" key="1">
    <source>
        <dbReference type="SAM" id="MobiDB-lite"/>
    </source>
</evidence>
<keyword evidence="5" id="KW-1185">Reference proteome</keyword>
<dbReference type="SUPFAM" id="SSF63825">
    <property type="entry name" value="YWTD domain"/>
    <property type="match status" value="1"/>
</dbReference>
<dbReference type="EMBL" id="JAKKPZ010000003">
    <property type="protein sequence ID" value="KAI1723987.1"/>
    <property type="molecule type" value="Genomic_DNA"/>
</dbReference>
<sequence length="1266" mass="141049">MLLLLRYALRETLSVCDCGCDRVERDHRIVPLPKANTSWEGLTFNDCDFTCRVEACRTGCQDLDSLTESVCDTRCASTESIESCQQGCRAVAEIFVHQIQYLLLNKLSAEVSLDLTQGIRLNWSFDAADSSTVQEISSANLRWVAQSRESSSVGWRWIDLDTKAFKDGSMDSTVFIPFQESTDIQVRLAVIWRDSTVIVSRIFSQVVPLPPADSLAHSTHHAKIRELPGAKLQVSSNSYAICWHSDHFSDTLHAPVKYRLRVFTTEPNSEMDGHVMPISTYYASSTCYLLRSLPLENCCRVGIAAETETESATSSSETSHNIDESTTANIDNSDAGDMLSRNFGEEYLMNVSLKQIQDINTNDEEMSLLFTNGTAILQLNNVNDFVVLMEPTVIPFISLSDGQSITALASVSHRTLLVGLSDGSIYSWDISTFMEKKDDATITVQPEKIRDADAVAITQLVVDHMQSKIYAVRDKSGLIRCPSLHSCQNTTMLMTNSLSYIQTIAVDSINGFLYYGTNTGDTFSTPLFPLDAPPVFALSITRRLAEIQAVASLQVDSHEHRLICVLRNGSFFSRDLVDESVRDERAGFNLSDSYKAVSRAQFHQDRLFWISRSCGDSHPRPTCLFSEEKQPENQYIHLNKYLYGGPVQDFVLMKDFRYPAFIPSPLKTGLTVDETEARLNWKPPVSLPFQASGSSWRALTYEYTLNFNPTEEFSLLATATNESLNDVSTSATGLATTTVTTVSVGAGNLTSNVTDVFLSLLSGATGTYTANVRACTQGICSLPVKASNKAFREGVRKTITFYTSKPLETEEQKAVESSTTNVRYGILDALGRNVPPDKWQDFPTVPSETDAIVAFDNTTGALYATSKREMSVFRLLENGLRYRFLDYLTINHIAVMPSRSLLWMASSYTIVAYRLTSSFEKMIYNCANEECGEVVGLAADDSGLGRVFYFIQLKNGTVQMYSFNDVQTTPQLISVTSHFHTVRQMVVVDDRFIFLTPDGQVGSFDLKFTTFNFNLALRDIAFLLIGDWFQPEENHRIHFKGPIEFEQKGELVWNVEPMPPGSAQILYKIQLYRDSFGGERTVDLAQTNCYAIPKQVLDKWDSRQKFDVQIDVITPWTVISANKTSVNAPTKPPSPPTNLKIYATQQKTVDGTRAIIDLFWDEPREWNGDMVGYVVNCSIDENSGAFVGGNISVKHSRSFSFSVKSGKVVCAVAATNEQNMIGSFSEQIPIDGSGESNPTYNCSNSKILFLSHIQLISHLSHIQTVL</sequence>
<evidence type="ECO:0000313" key="5">
    <source>
        <dbReference type="Proteomes" id="UP001201812"/>
    </source>
</evidence>
<reference evidence="4" key="1">
    <citation type="submission" date="2022-01" db="EMBL/GenBank/DDBJ databases">
        <title>Genome Sequence Resource for Two Populations of Ditylenchus destructor, the Migratory Endoparasitic Phytonematode.</title>
        <authorList>
            <person name="Zhang H."/>
            <person name="Lin R."/>
            <person name="Xie B."/>
        </authorList>
    </citation>
    <scope>NUCLEOTIDE SEQUENCE</scope>
    <source>
        <strain evidence="4">BazhouSP</strain>
    </source>
</reference>
<gene>
    <name evidence="4" type="ORF">DdX_04173</name>
</gene>
<dbReference type="InterPro" id="IPR011042">
    <property type="entry name" value="6-blade_b-propeller_TolB-like"/>
</dbReference>
<evidence type="ECO:0000259" key="2">
    <source>
        <dbReference type="Pfam" id="PF25494"/>
    </source>
</evidence>
<evidence type="ECO:0000313" key="4">
    <source>
        <dbReference type="EMBL" id="KAI1723987.1"/>
    </source>
</evidence>
<feature type="region of interest" description="Disordered" evidence="1">
    <location>
        <begin position="307"/>
        <end position="334"/>
    </location>
</feature>
<dbReference type="Pfam" id="PF25494">
    <property type="entry name" value="Beta-prop_Rol-3"/>
    <property type="match status" value="1"/>
</dbReference>
<feature type="domain" description="Roller-3 N-terminal" evidence="3">
    <location>
        <begin position="18"/>
        <end position="87"/>
    </location>
</feature>
<dbReference type="InterPro" id="IPR013783">
    <property type="entry name" value="Ig-like_fold"/>
</dbReference>
<comment type="caution">
    <text evidence="4">The sequence shown here is derived from an EMBL/GenBank/DDBJ whole genome shotgun (WGS) entry which is preliminary data.</text>
</comment>
<dbReference type="Pfam" id="PF26432">
    <property type="entry name" value="Roller3_N"/>
    <property type="match status" value="1"/>
</dbReference>
<dbReference type="Gene3D" id="2.120.10.30">
    <property type="entry name" value="TolB, C-terminal domain"/>
    <property type="match status" value="1"/>
</dbReference>
<dbReference type="InterPro" id="IPR036116">
    <property type="entry name" value="FN3_sf"/>
</dbReference>
<dbReference type="InterPro" id="IPR057329">
    <property type="entry name" value="Beta-prop_Rol-3"/>
</dbReference>
<dbReference type="SUPFAM" id="SSF101898">
    <property type="entry name" value="NHL repeat"/>
    <property type="match status" value="1"/>
</dbReference>
<dbReference type="Gene3D" id="2.60.40.10">
    <property type="entry name" value="Immunoglobulins"/>
    <property type="match status" value="1"/>
</dbReference>
<name>A0AAD4NBP2_9BILA</name>